<dbReference type="EMBL" id="CP033905">
    <property type="protein sequence ID" value="AZR06059.1"/>
    <property type="molecule type" value="Genomic_DNA"/>
</dbReference>
<dbReference type="Pfam" id="PF12982">
    <property type="entry name" value="DUF3866"/>
    <property type="match status" value="1"/>
</dbReference>
<dbReference type="AlphaFoldDB" id="A0A3S9QJI1"/>
<dbReference type="Proteomes" id="UP000275951">
    <property type="component" value="Chromosome"/>
</dbReference>
<evidence type="ECO:0000313" key="1">
    <source>
        <dbReference type="EMBL" id="AZR06059.1"/>
    </source>
</evidence>
<reference evidence="1 2" key="1">
    <citation type="submission" date="2018-11" db="EMBL/GenBank/DDBJ databases">
        <title>Multidrug-resistant genes are associated with an 42-kb island TGI1 carrying a complex class 1 integron in a Trueperella pyogenes.</title>
        <authorList>
            <person name="Dong W."/>
        </authorList>
    </citation>
    <scope>NUCLEOTIDE SEQUENCE [LARGE SCALE GENOMIC DNA]</scope>
    <source>
        <strain evidence="1 2">TP4</strain>
    </source>
</reference>
<sequence length="359" mass="38134">MMKWQYAQIVSERNSWGAAVEFNARLCDGSLVRALAYVPQVGRPQPGDTVLVTSATHDRALGTGGFVMIVANPERLPDFEPGPGHIVKARYTPMQYMVLGVDEQESAHHDLLREADSIYGMPVVAADLHSALPAIVAGIHVARPEAKIAYIMTDGGALPAWFSQTAHRLREDGHILGTITAGQAYGGELEAVNIYTALLAARLVWDADIAVITQGPGNLGTDTRWGFSGTALGEALNAVHVLGGVPIAALRASEADPRERHLGISHHSLTVLTRVVHAPCTVVVPMLSGLAPTIQSTITAQLAMLSAEHLTLVRHPADHLAQALATPPAPLSTMGRRYEEDSLSFLAAAAAGEYAGRIL</sequence>
<gene>
    <name evidence="1" type="ORF">EBQ10_01275</name>
</gene>
<organism evidence="1 2">
    <name type="scientific">Trueperella pyogenes</name>
    <dbReference type="NCBI Taxonomy" id="1661"/>
    <lineage>
        <taxon>Bacteria</taxon>
        <taxon>Bacillati</taxon>
        <taxon>Actinomycetota</taxon>
        <taxon>Actinomycetes</taxon>
        <taxon>Actinomycetales</taxon>
        <taxon>Actinomycetaceae</taxon>
        <taxon>Trueperella</taxon>
    </lineage>
</organism>
<dbReference type="InterPro" id="IPR024479">
    <property type="entry name" value="DUF3866"/>
</dbReference>
<name>A0A3S9QJI1_9ACTO</name>
<protein>
    <submittedName>
        <fullName evidence="1">DUF3866 family protein</fullName>
    </submittedName>
</protein>
<proteinExistence type="predicted"/>
<evidence type="ECO:0000313" key="2">
    <source>
        <dbReference type="Proteomes" id="UP000275951"/>
    </source>
</evidence>
<accession>A0A3S9QJI1</accession>